<keyword evidence="4" id="KW-1134">Transmembrane beta strand</keyword>
<keyword evidence="7" id="KW-0998">Cell outer membrane</keyword>
<evidence type="ECO:0000256" key="2">
    <source>
        <dbReference type="ARBA" id="ARBA00007613"/>
    </source>
</evidence>
<dbReference type="GO" id="GO:0009279">
    <property type="term" value="C:cell outer membrane"/>
    <property type="evidence" value="ECO:0007669"/>
    <property type="project" value="UniProtKB-SubCell"/>
</dbReference>
<protein>
    <submittedName>
        <fullName evidence="9">Membrane protein</fullName>
    </submittedName>
</protein>
<sequence length="439" mass="48831">MNGKNIVISCCAALFSVCGAVAQQRLPLSQAECREMALLHSEGLQQADNRLRQAELDSEIATAAYLPKIDGSATGAYMLPDMDMMGMELRMRGTYMAGISLTQPIYAGGKIMAGKRLARIGKESAGEQLRMARMDVLVEADNAYWTYIAVERKVRMLEGYCARMDTLRRQVDAALAAGMATENDLLRIEAKYSEVRYQLQKVRNGSDLCRLSLCRVIGAELDTEIVPTDTVVVASEPGRLVADMVGRPELRLLEKQVEAGEQQVRMARADALPTVGLTAGYTYYGNIKLGSTIDVGGGVMMPYTQEFRDGIGIAMLAVKIPVFHWGENRKRVRKARYELRNAELELQKNSRLMSIEVQRAVRNVEDGYLLVGTAETGLRQAEENLRVTGNRYAASMAPLTDLLDAQSQWQQAESNLIEAQTQYRIYETEYLRATGRLEQ</sequence>
<keyword evidence="3" id="KW-0813">Transport</keyword>
<dbReference type="AlphaFoldDB" id="A0A7G1HUD8"/>
<organism evidence="9 10">
    <name type="scientific">Coprobacter secundus subsp. similis</name>
    <dbReference type="NCBI Taxonomy" id="2751153"/>
    <lineage>
        <taxon>Bacteria</taxon>
        <taxon>Pseudomonadati</taxon>
        <taxon>Bacteroidota</taxon>
        <taxon>Bacteroidia</taxon>
        <taxon>Bacteroidales</taxon>
        <taxon>Barnesiellaceae</taxon>
        <taxon>Coprobacter</taxon>
    </lineage>
</organism>
<feature type="chain" id="PRO_5028834644" evidence="8">
    <location>
        <begin position="23"/>
        <end position="439"/>
    </location>
</feature>
<evidence type="ECO:0000256" key="8">
    <source>
        <dbReference type="SAM" id="SignalP"/>
    </source>
</evidence>
<reference evidence="10" key="1">
    <citation type="submission" date="2020-07" db="EMBL/GenBank/DDBJ databases">
        <title>Complete genome sequencing of Coprobacter sp. strain 2CBH44.</title>
        <authorList>
            <person name="Sakamoto M."/>
            <person name="Murakami T."/>
            <person name="Mori H."/>
        </authorList>
    </citation>
    <scope>NUCLEOTIDE SEQUENCE [LARGE SCALE GENOMIC DNA]</scope>
    <source>
        <strain evidence="10">2CBH44</strain>
    </source>
</reference>
<dbReference type="Pfam" id="PF02321">
    <property type="entry name" value="OEP"/>
    <property type="match status" value="2"/>
</dbReference>
<evidence type="ECO:0000313" key="9">
    <source>
        <dbReference type="EMBL" id="BCI61778.1"/>
    </source>
</evidence>
<dbReference type="SUPFAM" id="SSF56954">
    <property type="entry name" value="Outer membrane efflux proteins (OEP)"/>
    <property type="match status" value="1"/>
</dbReference>
<dbReference type="Proteomes" id="UP000594042">
    <property type="component" value="Chromosome"/>
</dbReference>
<feature type="signal peptide" evidence="8">
    <location>
        <begin position="1"/>
        <end position="22"/>
    </location>
</feature>
<dbReference type="GO" id="GO:0015288">
    <property type="term" value="F:porin activity"/>
    <property type="evidence" value="ECO:0007669"/>
    <property type="project" value="TreeGrafter"/>
</dbReference>
<dbReference type="EMBL" id="AP023322">
    <property type="protein sequence ID" value="BCI61778.1"/>
    <property type="molecule type" value="Genomic_DNA"/>
</dbReference>
<keyword evidence="5" id="KW-0812">Transmembrane</keyword>
<dbReference type="InterPro" id="IPR051906">
    <property type="entry name" value="TolC-like"/>
</dbReference>
<dbReference type="KEGG" id="copr:Cop2CBH44_01310"/>
<evidence type="ECO:0000256" key="6">
    <source>
        <dbReference type="ARBA" id="ARBA00023136"/>
    </source>
</evidence>
<dbReference type="PANTHER" id="PTHR30026">
    <property type="entry name" value="OUTER MEMBRANE PROTEIN TOLC"/>
    <property type="match status" value="1"/>
</dbReference>
<keyword evidence="6" id="KW-0472">Membrane</keyword>
<gene>
    <name evidence="9" type="ORF">Cop2CBH44_01310</name>
</gene>
<evidence type="ECO:0000256" key="1">
    <source>
        <dbReference type="ARBA" id="ARBA00004442"/>
    </source>
</evidence>
<comment type="similarity">
    <text evidence="2">Belongs to the outer membrane factor (OMF) (TC 1.B.17) family.</text>
</comment>
<name>A0A7G1HUD8_9BACT</name>
<comment type="subcellular location">
    <subcellularLocation>
        <location evidence="1">Cell outer membrane</location>
    </subcellularLocation>
</comment>
<evidence type="ECO:0000256" key="3">
    <source>
        <dbReference type="ARBA" id="ARBA00022448"/>
    </source>
</evidence>
<keyword evidence="8" id="KW-0732">Signal</keyword>
<evidence type="ECO:0000256" key="4">
    <source>
        <dbReference type="ARBA" id="ARBA00022452"/>
    </source>
</evidence>
<dbReference type="GO" id="GO:1990281">
    <property type="term" value="C:efflux pump complex"/>
    <property type="evidence" value="ECO:0007669"/>
    <property type="project" value="TreeGrafter"/>
</dbReference>
<keyword evidence="10" id="KW-1185">Reference proteome</keyword>
<dbReference type="RefSeq" id="WP_200755325.1">
    <property type="nucleotide sequence ID" value="NZ_AP023322.1"/>
</dbReference>
<evidence type="ECO:0000256" key="5">
    <source>
        <dbReference type="ARBA" id="ARBA00022692"/>
    </source>
</evidence>
<proteinExistence type="inferred from homology"/>
<dbReference type="PANTHER" id="PTHR30026:SF20">
    <property type="entry name" value="OUTER MEMBRANE PROTEIN TOLC"/>
    <property type="match status" value="1"/>
</dbReference>
<dbReference type="Gene3D" id="1.20.1600.10">
    <property type="entry name" value="Outer membrane efflux proteins (OEP)"/>
    <property type="match status" value="1"/>
</dbReference>
<evidence type="ECO:0000256" key="7">
    <source>
        <dbReference type="ARBA" id="ARBA00023237"/>
    </source>
</evidence>
<dbReference type="InterPro" id="IPR003423">
    <property type="entry name" value="OMP_efflux"/>
</dbReference>
<evidence type="ECO:0000313" key="10">
    <source>
        <dbReference type="Proteomes" id="UP000594042"/>
    </source>
</evidence>
<dbReference type="GO" id="GO:0015562">
    <property type="term" value="F:efflux transmembrane transporter activity"/>
    <property type="evidence" value="ECO:0007669"/>
    <property type="project" value="InterPro"/>
</dbReference>
<accession>A0A7G1HUD8</accession>